<accession>A0ABX2ZYB6</accession>
<dbReference type="EMBL" id="MDTU01000005">
    <property type="protein sequence ID" value="ODN41223.1"/>
    <property type="molecule type" value="Genomic_DNA"/>
</dbReference>
<protein>
    <recommendedName>
        <fullName evidence="5">Terminase</fullName>
    </recommendedName>
</protein>
<organism evidence="3 4">
    <name type="scientific">Piscirickettsia litoralis</name>
    <dbReference type="NCBI Taxonomy" id="1891921"/>
    <lineage>
        <taxon>Bacteria</taxon>
        <taxon>Pseudomonadati</taxon>
        <taxon>Pseudomonadota</taxon>
        <taxon>Gammaproteobacteria</taxon>
        <taxon>Thiotrichales</taxon>
        <taxon>Piscirickettsiaceae</taxon>
        <taxon>Piscirickettsia</taxon>
    </lineage>
</organism>
<dbReference type="InterPro" id="IPR005335">
    <property type="entry name" value="Terminase_ssu"/>
</dbReference>
<gene>
    <name evidence="3" type="ORF">BGC07_17570</name>
</gene>
<dbReference type="Pfam" id="PF03592">
    <property type="entry name" value="Terminase_2"/>
    <property type="match status" value="1"/>
</dbReference>
<evidence type="ECO:0000256" key="2">
    <source>
        <dbReference type="ARBA" id="ARBA00023219"/>
    </source>
</evidence>
<dbReference type="InterPro" id="IPR052404">
    <property type="entry name" value="SPP1-like_terminase"/>
</dbReference>
<evidence type="ECO:0008006" key="5">
    <source>
        <dbReference type="Google" id="ProtNLM"/>
    </source>
</evidence>
<evidence type="ECO:0000313" key="4">
    <source>
        <dbReference type="Proteomes" id="UP000094329"/>
    </source>
</evidence>
<dbReference type="Proteomes" id="UP000094329">
    <property type="component" value="Unassembled WGS sequence"/>
</dbReference>
<keyword evidence="4" id="KW-1185">Reference proteome</keyword>
<dbReference type="PANTHER" id="PTHR41328">
    <property type="entry name" value="TERMINASE SMALL SUBUNIT-RELATED"/>
    <property type="match status" value="1"/>
</dbReference>
<comment type="caution">
    <text evidence="3">The sequence shown here is derived from an EMBL/GenBank/DDBJ whole genome shotgun (WGS) entry which is preliminary data.</text>
</comment>
<keyword evidence="1" id="KW-1188">Viral release from host cell</keyword>
<dbReference type="PANTHER" id="PTHR41328:SF2">
    <property type="entry name" value="TERMINASE SMALL SUBUNIT"/>
    <property type="match status" value="1"/>
</dbReference>
<dbReference type="Gene3D" id="1.10.10.1400">
    <property type="entry name" value="Terminase, small subunit, N-terminal DNA-binding domain, HTH motif"/>
    <property type="match status" value="1"/>
</dbReference>
<reference evidence="3 4" key="1">
    <citation type="submission" date="2016-08" db="EMBL/GenBank/DDBJ databases">
        <title>Draft genome sequence of Candidatus Piscirickettsia litoralis, from seawater.</title>
        <authorList>
            <person name="Wan X."/>
            <person name="Lee A.J."/>
            <person name="Hou S."/>
            <person name="Donachie S.P."/>
        </authorList>
    </citation>
    <scope>NUCLEOTIDE SEQUENCE [LARGE SCALE GENOMIC DNA]</scope>
    <source>
        <strain evidence="3 4">Y2</strain>
    </source>
</reference>
<keyword evidence="2" id="KW-0231">Viral genome packaging</keyword>
<evidence type="ECO:0000313" key="3">
    <source>
        <dbReference type="EMBL" id="ODN41223.1"/>
    </source>
</evidence>
<sequence>MGKLSPKKERFVEEYLIDLNATQAAIRAGYSEKGARQQAHKLLTKVDIKKEIAERTKKVNKKYAIDHDSIRQELASLAFISVSRLGDKETGIKAQDKIKALDCLAKMEGMYIQKAETEITLNPQTAMEKLTEQLFKAKENDKQNSDDNETA</sequence>
<name>A0ABX2ZYB6_9GAMM</name>
<evidence type="ECO:0000256" key="1">
    <source>
        <dbReference type="ARBA" id="ARBA00022612"/>
    </source>
</evidence>
<dbReference type="RefSeq" id="WP_069314359.1">
    <property type="nucleotide sequence ID" value="NZ_MDTU01000005.1"/>
</dbReference>
<dbReference type="InterPro" id="IPR038713">
    <property type="entry name" value="Terminase_Gp1_N_sf"/>
</dbReference>
<proteinExistence type="predicted"/>